<dbReference type="AlphaFoldDB" id="A0A0G1XY84"/>
<dbReference type="Proteomes" id="UP000034740">
    <property type="component" value="Unassembled WGS sequence"/>
</dbReference>
<evidence type="ECO:0000313" key="3">
    <source>
        <dbReference type="EMBL" id="KKW35971.1"/>
    </source>
</evidence>
<keyword evidence="2" id="KW-0472">Membrane</keyword>
<evidence type="ECO:0000256" key="1">
    <source>
        <dbReference type="SAM" id="MobiDB-lite"/>
    </source>
</evidence>
<accession>A0A0G1XY84</accession>
<protein>
    <submittedName>
        <fullName evidence="3">Uncharacterized protein</fullName>
    </submittedName>
</protein>
<feature type="compositionally biased region" description="Gly residues" evidence="1">
    <location>
        <begin position="76"/>
        <end position="96"/>
    </location>
</feature>
<comment type="caution">
    <text evidence="3">The sequence shown here is derived from an EMBL/GenBank/DDBJ whole genome shotgun (WGS) entry which is preliminary data.</text>
</comment>
<feature type="region of interest" description="Disordered" evidence="1">
    <location>
        <begin position="54"/>
        <end position="97"/>
    </location>
</feature>
<reference evidence="3 4" key="1">
    <citation type="journal article" date="2015" name="Nature">
        <title>rRNA introns, odd ribosomes, and small enigmatic genomes across a large radiation of phyla.</title>
        <authorList>
            <person name="Brown C.T."/>
            <person name="Hug L.A."/>
            <person name="Thomas B.C."/>
            <person name="Sharon I."/>
            <person name="Castelle C.J."/>
            <person name="Singh A."/>
            <person name="Wilkins M.J."/>
            <person name="Williams K.H."/>
            <person name="Banfield J.F."/>
        </authorList>
    </citation>
    <scope>NUCLEOTIDE SEQUENCE [LARGE SCALE GENOMIC DNA]</scope>
</reference>
<gene>
    <name evidence="3" type="ORF">UY83_C0001G0002</name>
</gene>
<organism evidence="3 4">
    <name type="scientific">Candidatus Adlerbacteria bacterium GW2011_GWA1_54_10</name>
    <dbReference type="NCBI Taxonomy" id="1618605"/>
    <lineage>
        <taxon>Bacteria</taxon>
        <taxon>Candidatus Adleribacteriota</taxon>
    </lineage>
</organism>
<dbReference type="EMBL" id="LCRO01000001">
    <property type="protein sequence ID" value="KKW35971.1"/>
    <property type="molecule type" value="Genomic_DNA"/>
</dbReference>
<proteinExistence type="predicted"/>
<feature type="compositionally biased region" description="Polar residues" evidence="1">
    <location>
        <begin position="62"/>
        <end position="72"/>
    </location>
</feature>
<keyword evidence="2" id="KW-1133">Transmembrane helix</keyword>
<feature type="transmembrane region" description="Helical" evidence="2">
    <location>
        <begin position="16"/>
        <end position="37"/>
    </location>
</feature>
<sequence>MEHLSKFMNSNRSRRIIIIVLAAILFVLVIGFLWYLFFWKGGAGGGATTGGEFGSGAGRSATSTRGTQTNIPNDIGGAGRGTATRGDGGGTTGAGAGAQTNIPLNADGTFTGITSTGVMITGTLGSGNNFTGTADSGAYITGTIIGNTFTGTLNGQILTGTIIQSGTTGGTEENITIDGGGQNIVTQTPLKETSYVPYAQWLGPPARGGSGNDIGGGGSITTFVPRTADQLNQSGTGGTVSVLPGGMTQEGQRQSGNLGLGLGILGATAGACLASQVFGVLGGTGQSALEGAAALGVGFVLVYDINSNRKLSQNQFKDLQDCLTRTIAKAALQQMTASIVNWINSGYQGKPSFVTNYERFFTNVADQAASEFIRGSALSFMCSPFQLQVRIAVAQSYARRSAPSCTLSGVIRNINGFMNGDFSQGGWQGLLSFTTMPTNNPYGAYFYAQAGLQTAQQNAVNKANRNLSPGGFIAVTKEKNCRLVNGSRVCDREISTPGKIVESSLETTLQTSFHQLELANYFDEIISAMIQQLMTRSLTQGLSTLGSGGSGGYQGDYLTPEQQQAQAEGQALLTRMQGSVVLAQQFGAAAQGSIADLSHAQGQLQQLVNCWETASSTATSMARQLQAAQNAAAAFAEQNSLNSEIDGQNAQIARANSAIAKLQDLQTRVLYIASMTDVESVAREYAATQARGEIMSQTDVTQTLQDRAALQSRMAALNQQTAAELQRCNAFR</sequence>
<keyword evidence="2" id="KW-0812">Transmembrane</keyword>
<evidence type="ECO:0000256" key="2">
    <source>
        <dbReference type="SAM" id="Phobius"/>
    </source>
</evidence>
<name>A0A0G1XY84_9BACT</name>
<evidence type="ECO:0000313" key="4">
    <source>
        <dbReference type="Proteomes" id="UP000034740"/>
    </source>
</evidence>